<dbReference type="InterPro" id="IPR001646">
    <property type="entry name" value="5peptide_repeat"/>
</dbReference>
<evidence type="ECO:0000313" key="1">
    <source>
        <dbReference type="EMBL" id="PSL16701.1"/>
    </source>
</evidence>
<dbReference type="PANTHER" id="PTHR42999:SF1">
    <property type="entry name" value="PENTAPEPTIDE REPEAT-CONTAINING PROTEIN"/>
    <property type="match status" value="1"/>
</dbReference>
<dbReference type="InterPro" id="IPR052949">
    <property type="entry name" value="PA_immunity-related"/>
</dbReference>
<dbReference type="EMBL" id="PYGI01000001">
    <property type="protein sequence ID" value="PSL16701.1"/>
    <property type="molecule type" value="Genomic_DNA"/>
</dbReference>
<protein>
    <submittedName>
        <fullName evidence="1">Pentapeptide repeat protein</fullName>
    </submittedName>
</protein>
<dbReference type="PANTHER" id="PTHR42999">
    <property type="entry name" value="ANTIBIOTIC RESISTANCE PROTEIN MCBG"/>
    <property type="match status" value="1"/>
</dbReference>
<dbReference type="RefSeq" id="WP_106590144.1">
    <property type="nucleotide sequence ID" value="NZ_PYGI01000001.1"/>
</dbReference>
<keyword evidence="2" id="KW-1185">Reference proteome</keyword>
<sequence length="198" mass="22723">MKVDNDTHYFEVSFDKQVQIPSTLNGAEFEACTFTECDFSSAVFTRCKFIDCTFTRCNLSLLSIPYSRFFEVNFIECKLVGVDWTRADWPSFNRDAELVFRRCILNDASFFGLTLHGLKLDACKLHEVDFREGDFTGAAMTHCDFSQSLFMHTNLRAVDFTESCHFSIDVLENQLAKARFSRHEALGLLDSLNIELVD</sequence>
<dbReference type="SUPFAM" id="SSF141571">
    <property type="entry name" value="Pentapeptide repeat-like"/>
    <property type="match status" value="1"/>
</dbReference>
<accession>A0A2P8F4S0</accession>
<reference evidence="1 2" key="1">
    <citation type="submission" date="2018-03" db="EMBL/GenBank/DDBJ databases">
        <title>Genomic Encyclopedia of Archaeal and Bacterial Type Strains, Phase II (KMG-II): from individual species to whole genera.</title>
        <authorList>
            <person name="Goeker M."/>
        </authorList>
    </citation>
    <scope>NUCLEOTIDE SEQUENCE [LARGE SCALE GENOMIC DNA]</scope>
    <source>
        <strain evidence="1 2">DSM 17586</strain>
    </source>
</reference>
<dbReference type="AlphaFoldDB" id="A0A2P8F4S0"/>
<gene>
    <name evidence="1" type="ORF">CLV44_10199</name>
</gene>
<name>A0A2P8F4S0_9GAMM</name>
<organism evidence="1 2">
    <name type="scientific">Marinobacterium halophilum</name>
    <dbReference type="NCBI Taxonomy" id="267374"/>
    <lineage>
        <taxon>Bacteria</taxon>
        <taxon>Pseudomonadati</taxon>
        <taxon>Pseudomonadota</taxon>
        <taxon>Gammaproteobacteria</taxon>
        <taxon>Oceanospirillales</taxon>
        <taxon>Oceanospirillaceae</taxon>
        <taxon>Marinobacterium</taxon>
    </lineage>
</organism>
<evidence type="ECO:0000313" key="2">
    <source>
        <dbReference type="Proteomes" id="UP000242133"/>
    </source>
</evidence>
<dbReference type="Proteomes" id="UP000242133">
    <property type="component" value="Unassembled WGS sequence"/>
</dbReference>
<dbReference type="OrthoDB" id="5290767at2"/>
<dbReference type="Pfam" id="PF13599">
    <property type="entry name" value="Pentapeptide_4"/>
    <property type="match status" value="2"/>
</dbReference>
<proteinExistence type="predicted"/>
<dbReference type="Gene3D" id="2.160.20.80">
    <property type="entry name" value="E3 ubiquitin-protein ligase SopA"/>
    <property type="match status" value="1"/>
</dbReference>
<comment type="caution">
    <text evidence="1">The sequence shown here is derived from an EMBL/GenBank/DDBJ whole genome shotgun (WGS) entry which is preliminary data.</text>
</comment>